<keyword evidence="2" id="KW-0812">Transmembrane</keyword>
<comment type="caution">
    <text evidence="3">The sequence shown here is derived from an EMBL/GenBank/DDBJ whole genome shotgun (WGS) entry which is preliminary data.</text>
</comment>
<reference evidence="3 4" key="1">
    <citation type="submission" date="2019-03" db="EMBL/GenBank/DDBJ databases">
        <title>Genomic Encyclopedia of Type Strains, Phase IV (KMG-IV): sequencing the most valuable type-strain genomes for metagenomic binning, comparative biology and taxonomic classification.</title>
        <authorList>
            <person name="Goeker M."/>
        </authorList>
    </citation>
    <scope>NUCLEOTIDE SEQUENCE [LARGE SCALE GENOMIC DNA]</scope>
    <source>
        <strain evidence="3 4">DSM 45765</strain>
    </source>
</reference>
<evidence type="ECO:0000256" key="1">
    <source>
        <dbReference type="SAM" id="MobiDB-lite"/>
    </source>
</evidence>
<evidence type="ECO:0000256" key="2">
    <source>
        <dbReference type="SAM" id="Phobius"/>
    </source>
</evidence>
<keyword evidence="2" id="KW-0472">Membrane</keyword>
<gene>
    <name evidence="3" type="ORF">EV191_1011146</name>
</gene>
<dbReference type="EMBL" id="SLXQ01000001">
    <property type="protein sequence ID" value="TCP57193.1"/>
    <property type="molecule type" value="Genomic_DNA"/>
</dbReference>
<dbReference type="AlphaFoldDB" id="A0A4R2R3P7"/>
<protein>
    <submittedName>
        <fullName evidence="3">Uncharacterized protein</fullName>
    </submittedName>
</protein>
<name>A0A4R2R3P7_9PSEU</name>
<evidence type="ECO:0000313" key="3">
    <source>
        <dbReference type="EMBL" id="TCP57193.1"/>
    </source>
</evidence>
<keyword evidence="2" id="KW-1133">Transmembrane helix</keyword>
<sequence>MWLQVSIVAVLAVFFVARLIIVLGDRPTIREPQRQNDPSLVRPPRVDSPPHQ</sequence>
<accession>A0A4R2R3P7</accession>
<proteinExistence type="predicted"/>
<feature type="transmembrane region" description="Helical" evidence="2">
    <location>
        <begin position="6"/>
        <end position="24"/>
    </location>
</feature>
<keyword evidence="4" id="KW-1185">Reference proteome</keyword>
<evidence type="ECO:0000313" key="4">
    <source>
        <dbReference type="Proteomes" id="UP000294911"/>
    </source>
</evidence>
<organism evidence="3 4">
    <name type="scientific">Tamaricihabitans halophyticus</name>
    <dbReference type="NCBI Taxonomy" id="1262583"/>
    <lineage>
        <taxon>Bacteria</taxon>
        <taxon>Bacillati</taxon>
        <taxon>Actinomycetota</taxon>
        <taxon>Actinomycetes</taxon>
        <taxon>Pseudonocardiales</taxon>
        <taxon>Pseudonocardiaceae</taxon>
        <taxon>Tamaricihabitans</taxon>
    </lineage>
</organism>
<feature type="region of interest" description="Disordered" evidence="1">
    <location>
        <begin position="30"/>
        <end position="52"/>
    </location>
</feature>
<dbReference type="RefSeq" id="WP_165912831.1">
    <property type="nucleotide sequence ID" value="NZ_SLXQ01000001.1"/>
</dbReference>
<dbReference type="Proteomes" id="UP000294911">
    <property type="component" value="Unassembled WGS sequence"/>
</dbReference>